<organism evidence="2">
    <name type="scientific">marine metagenome</name>
    <dbReference type="NCBI Taxonomy" id="408172"/>
    <lineage>
        <taxon>unclassified sequences</taxon>
        <taxon>metagenomes</taxon>
        <taxon>ecological metagenomes</taxon>
    </lineage>
</organism>
<evidence type="ECO:0000313" key="2">
    <source>
        <dbReference type="EMBL" id="SVE46363.1"/>
    </source>
</evidence>
<dbReference type="PANTHER" id="PTHR42966:SF1">
    <property type="entry name" value="SIALIC ACID SYNTHASE"/>
    <property type="match status" value="1"/>
</dbReference>
<dbReference type="GO" id="GO:0047444">
    <property type="term" value="F:N-acylneuraminate-9-phosphate synthase activity"/>
    <property type="evidence" value="ECO:0007669"/>
    <property type="project" value="TreeGrafter"/>
</dbReference>
<dbReference type="AlphaFoldDB" id="A0A383DQ25"/>
<dbReference type="InterPro" id="IPR013785">
    <property type="entry name" value="Aldolase_TIM"/>
</dbReference>
<accession>A0A383DQ25</accession>
<proteinExistence type="predicted"/>
<dbReference type="InterPro" id="IPR013132">
    <property type="entry name" value="PseI/NeuA/B-like_N"/>
</dbReference>
<protein>
    <recommendedName>
        <fullName evidence="1">PseI/NeuA/B-like domain-containing protein</fullName>
    </recommendedName>
</protein>
<reference evidence="2" key="1">
    <citation type="submission" date="2018-05" db="EMBL/GenBank/DDBJ databases">
        <authorList>
            <person name="Lanie J.A."/>
            <person name="Ng W.-L."/>
            <person name="Kazmierczak K.M."/>
            <person name="Andrzejewski T.M."/>
            <person name="Davidsen T.M."/>
            <person name="Wayne K.J."/>
            <person name="Tettelin H."/>
            <person name="Glass J.I."/>
            <person name="Rusch D."/>
            <person name="Podicherti R."/>
            <person name="Tsui H.-C.T."/>
            <person name="Winkler M.E."/>
        </authorList>
    </citation>
    <scope>NUCLEOTIDE SEQUENCE</scope>
</reference>
<dbReference type="InterPro" id="IPR051690">
    <property type="entry name" value="PseI-like"/>
</dbReference>
<gene>
    <name evidence="2" type="ORF">METZ01_LOCUS499217</name>
</gene>
<dbReference type="SUPFAM" id="SSF51569">
    <property type="entry name" value="Aldolase"/>
    <property type="match status" value="1"/>
</dbReference>
<dbReference type="GO" id="GO:0016051">
    <property type="term" value="P:carbohydrate biosynthetic process"/>
    <property type="evidence" value="ECO:0007669"/>
    <property type="project" value="InterPro"/>
</dbReference>
<sequence>MTLVERIIHPAAFSSGIQMPYLIAEAGVNHEGDLDIAYRLVDEAKEGGADAIKFQTYRADSIASKNSPAYWDTTKEPIQSQYLLFRKYDGFWKDEYEKLKIRCDEVGIEFISTPFDLESAKFLNDLMSVFKVSSSDITNKPFIEKICEYGKPLLLSTGASNCEEVDEALSWIDAKGVQVALMHCIL</sequence>
<dbReference type="PANTHER" id="PTHR42966">
    <property type="entry name" value="N-ACETYLNEURAMINATE SYNTHASE"/>
    <property type="match status" value="1"/>
</dbReference>
<name>A0A383DQ25_9ZZZZ</name>
<dbReference type="Pfam" id="PF03102">
    <property type="entry name" value="NeuB"/>
    <property type="match status" value="1"/>
</dbReference>
<feature type="domain" description="PseI/NeuA/B-like" evidence="1">
    <location>
        <begin position="40"/>
        <end position="185"/>
    </location>
</feature>
<evidence type="ECO:0000259" key="1">
    <source>
        <dbReference type="Pfam" id="PF03102"/>
    </source>
</evidence>
<dbReference type="EMBL" id="UINC01219065">
    <property type="protein sequence ID" value="SVE46363.1"/>
    <property type="molecule type" value="Genomic_DNA"/>
</dbReference>
<dbReference type="Gene3D" id="3.20.20.70">
    <property type="entry name" value="Aldolase class I"/>
    <property type="match status" value="1"/>
</dbReference>
<feature type="non-terminal residue" evidence="2">
    <location>
        <position position="186"/>
    </location>
</feature>